<dbReference type="Proteomes" id="UP000298663">
    <property type="component" value="Unassembled WGS sequence"/>
</dbReference>
<proteinExistence type="predicted"/>
<name>A0A4U5NGM7_STECR</name>
<accession>A0A4U5NGM7</accession>
<protein>
    <submittedName>
        <fullName evidence="2">Uncharacterized protein</fullName>
    </submittedName>
</protein>
<organism evidence="2 3">
    <name type="scientific">Steinernema carpocapsae</name>
    <name type="common">Entomopathogenic nematode</name>
    <dbReference type="NCBI Taxonomy" id="34508"/>
    <lineage>
        <taxon>Eukaryota</taxon>
        <taxon>Metazoa</taxon>
        <taxon>Ecdysozoa</taxon>
        <taxon>Nematoda</taxon>
        <taxon>Chromadorea</taxon>
        <taxon>Rhabditida</taxon>
        <taxon>Tylenchina</taxon>
        <taxon>Panagrolaimomorpha</taxon>
        <taxon>Strongyloidoidea</taxon>
        <taxon>Steinernematidae</taxon>
        <taxon>Steinernema</taxon>
    </lineage>
</organism>
<sequence>MSFEKVQKVEKLFCFDVSTTIRKMQFKHCQFLKELDTRHQSIRRRTVFRGTKVTYQSKSFFKERNKGIDENQKGGRPQRDAKNN</sequence>
<evidence type="ECO:0000256" key="1">
    <source>
        <dbReference type="SAM" id="MobiDB-lite"/>
    </source>
</evidence>
<dbReference type="AlphaFoldDB" id="A0A4U5NGM7"/>
<reference evidence="2 3" key="2">
    <citation type="journal article" date="2019" name="G3 (Bethesda)">
        <title>Hybrid Assembly of the Genome of the Entomopathogenic Nematode Steinernema carpocapsae Identifies the X-Chromosome.</title>
        <authorList>
            <person name="Serra L."/>
            <person name="Macchietto M."/>
            <person name="Macias-Munoz A."/>
            <person name="McGill C.J."/>
            <person name="Rodriguez I.M."/>
            <person name="Rodriguez B."/>
            <person name="Murad R."/>
            <person name="Mortazavi A."/>
        </authorList>
    </citation>
    <scope>NUCLEOTIDE SEQUENCE [LARGE SCALE GENOMIC DNA]</scope>
    <source>
        <strain evidence="2 3">ALL</strain>
    </source>
</reference>
<gene>
    <name evidence="2" type="ORF">L596_015575</name>
</gene>
<feature type="region of interest" description="Disordered" evidence="1">
    <location>
        <begin position="63"/>
        <end position="84"/>
    </location>
</feature>
<dbReference type="EMBL" id="AZBU02000004">
    <property type="protein sequence ID" value="TKR81751.1"/>
    <property type="molecule type" value="Genomic_DNA"/>
</dbReference>
<comment type="caution">
    <text evidence="2">The sequence shown here is derived from an EMBL/GenBank/DDBJ whole genome shotgun (WGS) entry which is preliminary data.</text>
</comment>
<reference evidence="2 3" key="1">
    <citation type="journal article" date="2015" name="Genome Biol.">
        <title>Comparative genomics of Steinernema reveals deeply conserved gene regulatory networks.</title>
        <authorList>
            <person name="Dillman A.R."/>
            <person name="Macchietto M."/>
            <person name="Porter C.F."/>
            <person name="Rogers A."/>
            <person name="Williams B."/>
            <person name="Antoshechkin I."/>
            <person name="Lee M.M."/>
            <person name="Goodwin Z."/>
            <person name="Lu X."/>
            <person name="Lewis E.E."/>
            <person name="Goodrich-Blair H."/>
            <person name="Stock S.P."/>
            <person name="Adams B.J."/>
            <person name="Sternberg P.W."/>
            <person name="Mortazavi A."/>
        </authorList>
    </citation>
    <scope>NUCLEOTIDE SEQUENCE [LARGE SCALE GENOMIC DNA]</scope>
    <source>
        <strain evidence="2 3">ALL</strain>
    </source>
</reference>
<evidence type="ECO:0000313" key="3">
    <source>
        <dbReference type="Proteomes" id="UP000298663"/>
    </source>
</evidence>
<keyword evidence="3" id="KW-1185">Reference proteome</keyword>
<evidence type="ECO:0000313" key="2">
    <source>
        <dbReference type="EMBL" id="TKR81751.1"/>
    </source>
</evidence>